<dbReference type="AlphaFoldDB" id="A0A2W4R0W3"/>
<feature type="binding site" evidence="7">
    <location>
        <position position="121"/>
    </location>
    <ligand>
        <name>Zn(2+)</name>
        <dbReference type="ChEBI" id="CHEBI:29105"/>
    </ligand>
</feature>
<evidence type="ECO:0000256" key="3">
    <source>
        <dbReference type="ARBA" id="ARBA00022741"/>
    </source>
</evidence>
<keyword evidence="8" id="KW-0648">Protein biosynthesis</keyword>
<reference evidence="11 12" key="1">
    <citation type="journal article" date="2018" name="Aquat. Microb. Ecol.">
        <title>Gammaproteobacterial methanotrophs dominate.</title>
        <authorList>
            <person name="Rissanen A.J."/>
            <person name="Saarenheimo J."/>
            <person name="Tiirola M."/>
            <person name="Peura S."/>
            <person name="Aalto S.L."/>
            <person name="Karvinen A."/>
            <person name="Nykanen H."/>
        </authorList>
    </citation>
    <scope>NUCLEOTIDE SEQUENCE [LARGE SCALE GENOMIC DNA]</scope>
    <source>
        <strain evidence="11">AMbin10</strain>
    </source>
</reference>
<comment type="similarity">
    <text evidence="7">Belongs to the class-I aminoacyl-tRNA synthetase family. GluQ subfamily.</text>
</comment>
<feature type="binding site" evidence="7">
    <location>
        <position position="258"/>
    </location>
    <ligand>
        <name>ATP</name>
        <dbReference type="ChEBI" id="CHEBI:30616"/>
    </ligand>
</feature>
<evidence type="ECO:0000256" key="9">
    <source>
        <dbReference type="SAM" id="MobiDB-lite"/>
    </source>
</evidence>
<sequence>MPAPHGLPRDDLRGSAKQSPDTVGKYCGRFAPTPSGPLHLGSMFTALASFLQARSNQGQWLLRIDDIDTPRVATGAADGIKRTLEHHALYWDETEFLQSQGAEAYEQALQQLDADGWLYPCSCSRKDLATLPRSNSEPAVYPGTCRNTNRSRKQPHALRMCTENIAVKACDLLQGPQHWDIERECGDFIVLRRDGIVSYHLATVIDDWRSGVSEVLRGVDLLESTPLQIHLQRLLGLTSPSYLHVPVIANRQGIKLSKQNLAEAVDDSNPSITLIQLLTLLKQRPPEELRSAHPEHILDWAIQNWDVTQLTGVKMIETN</sequence>
<dbReference type="NCBIfam" id="NF004314">
    <property type="entry name" value="PRK05710.1-3"/>
    <property type="match status" value="1"/>
</dbReference>
<keyword evidence="3 7" id="KW-0547">Nucleotide-binding</keyword>
<evidence type="ECO:0000313" key="12">
    <source>
        <dbReference type="Proteomes" id="UP000249396"/>
    </source>
</evidence>
<dbReference type="InterPro" id="IPR014729">
    <property type="entry name" value="Rossmann-like_a/b/a_fold"/>
</dbReference>
<feature type="binding site" evidence="7">
    <location>
        <position position="141"/>
    </location>
    <ligand>
        <name>Zn(2+)</name>
        <dbReference type="ChEBI" id="CHEBI:29105"/>
    </ligand>
</feature>
<dbReference type="GO" id="GO:0005829">
    <property type="term" value="C:cytosol"/>
    <property type="evidence" value="ECO:0007669"/>
    <property type="project" value="TreeGrafter"/>
</dbReference>
<dbReference type="SUPFAM" id="SSF52374">
    <property type="entry name" value="Nucleotidylyl transferase"/>
    <property type="match status" value="1"/>
</dbReference>
<evidence type="ECO:0000256" key="6">
    <source>
        <dbReference type="ARBA" id="ARBA00023146"/>
    </source>
</evidence>
<evidence type="ECO:0000256" key="2">
    <source>
        <dbReference type="ARBA" id="ARBA00022723"/>
    </source>
</evidence>
<feature type="region of interest" description="Disordered" evidence="9">
    <location>
        <begin position="1"/>
        <end position="25"/>
    </location>
</feature>
<evidence type="ECO:0000256" key="4">
    <source>
        <dbReference type="ARBA" id="ARBA00022833"/>
    </source>
</evidence>
<feature type="domain" description="Glutamyl/glutaminyl-tRNA synthetase class Ib catalytic" evidence="10">
    <location>
        <begin position="29"/>
        <end position="268"/>
    </location>
</feature>
<dbReference type="InterPro" id="IPR049940">
    <property type="entry name" value="GluQ/Sye"/>
</dbReference>
<dbReference type="Proteomes" id="UP000249396">
    <property type="component" value="Unassembled WGS sequence"/>
</dbReference>
<gene>
    <name evidence="7" type="primary">gluQ</name>
    <name evidence="11" type="ORF">DM484_14380</name>
</gene>
<dbReference type="PRINTS" id="PR00987">
    <property type="entry name" value="TRNASYNTHGLU"/>
</dbReference>
<evidence type="ECO:0000256" key="1">
    <source>
        <dbReference type="ARBA" id="ARBA00022598"/>
    </source>
</evidence>
<keyword evidence="2 7" id="KW-0479">Metal-binding</keyword>
<dbReference type="GO" id="GO:0005524">
    <property type="term" value="F:ATP binding"/>
    <property type="evidence" value="ECO:0007669"/>
    <property type="project" value="UniProtKB-KW"/>
</dbReference>
<dbReference type="GO" id="GO:0006424">
    <property type="term" value="P:glutamyl-tRNA aminoacylation"/>
    <property type="evidence" value="ECO:0007669"/>
    <property type="project" value="InterPro"/>
</dbReference>
<dbReference type="EMBL" id="QJPH01000332">
    <property type="protein sequence ID" value="PZN77682.1"/>
    <property type="molecule type" value="Genomic_DNA"/>
</dbReference>
<dbReference type="EC" id="6.1.1.-" evidence="7"/>
<dbReference type="InterPro" id="IPR022380">
    <property type="entry name" value="Glu-Q_tRNA(Asp)_Synthase"/>
</dbReference>
<feature type="binding site" evidence="7">
    <location>
        <position position="217"/>
    </location>
    <ligand>
        <name>L-glutamate</name>
        <dbReference type="ChEBI" id="CHEBI:29985"/>
    </ligand>
</feature>
<protein>
    <recommendedName>
        <fullName evidence="7">Glutamyl-Q tRNA(Asp) synthetase</fullName>
        <shortName evidence="7">Glu-Q-RSs</shortName>
        <ecNumber evidence="7">6.1.1.-</ecNumber>
    </recommendedName>
</protein>
<dbReference type="GO" id="GO:0008270">
    <property type="term" value="F:zinc ion binding"/>
    <property type="evidence" value="ECO:0007669"/>
    <property type="project" value="UniProtKB-UniRule"/>
</dbReference>
<keyword evidence="6 7" id="KW-0030">Aminoacyl-tRNA synthetase</keyword>
<feature type="binding site" evidence="7">
    <location>
        <position position="123"/>
    </location>
    <ligand>
        <name>Zn(2+)</name>
        <dbReference type="ChEBI" id="CHEBI:29105"/>
    </ligand>
</feature>
<dbReference type="Pfam" id="PF00749">
    <property type="entry name" value="tRNA-synt_1c"/>
    <property type="match status" value="1"/>
</dbReference>
<accession>A0A2W4R0W3</accession>
<dbReference type="NCBIfam" id="TIGR03838">
    <property type="entry name" value="queuosine_YadB"/>
    <property type="match status" value="1"/>
</dbReference>
<dbReference type="InterPro" id="IPR000924">
    <property type="entry name" value="Glu/Gln-tRNA-synth"/>
</dbReference>
<feature type="binding site" evidence="7">
    <location>
        <begin position="29"/>
        <end position="33"/>
    </location>
    <ligand>
        <name>L-glutamate</name>
        <dbReference type="ChEBI" id="CHEBI:29985"/>
    </ligand>
</feature>
<name>A0A2W4R0W3_9GAMM</name>
<keyword evidence="1 7" id="KW-0436">Ligase</keyword>
<feature type="binding site" evidence="7">
    <location>
        <position position="199"/>
    </location>
    <ligand>
        <name>L-glutamate</name>
        <dbReference type="ChEBI" id="CHEBI:29985"/>
    </ligand>
</feature>
<feature type="short sequence motif" description="'KMSKS' region" evidence="7">
    <location>
        <begin position="255"/>
        <end position="259"/>
    </location>
</feature>
<feature type="short sequence motif" description="'HIGH' region" evidence="7">
    <location>
        <begin position="32"/>
        <end position="42"/>
    </location>
</feature>
<dbReference type="GO" id="GO:0004818">
    <property type="term" value="F:glutamate-tRNA ligase activity"/>
    <property type="evidence" value="ECO:0007669"/>
    <property type="project" value="TreeGrafter"/>
</dbReference>
<evidence type="ECO:0000256" key="8">
    <source>
        <dbReference type="RuleBase" id="RU363037"/>
    </source>
</evidence>
<keyword evidence="5 7" id="KW-0067">ATP-binding</keyword>
<comment type="caution">
    <text evidence="11">The sequence shown here is derived from an EMBL/GenBank/DDBJ whole genome shotgun (WGS) entry which is preliminary data.</text>
</comment>
<dbReference type="PANTHER" id="PTHR43311">
    <property type="entry name" value="GLUTAMATE--TRNA LIGASE"/>
    <property type="match status" value="1"/>
</dbReference>
<dbReference type="Gene3D" id="3.40.50.620">
    <property type="entry name" value="HUPs"/>
    <property type="match status" value="1"/>
</dbReference>
<evidence type="ECO:0000256" key="7">
    <source>
        <dbReference type="HAMAP-Rule" id="MF_01428"/>
    </source>
</evidence>
<dbReference type="PANTHER" id="PTHR43311:SF1">
    <property type="entry name" value="GLUTAMYL-Q TRNA(ASP) SYNTHETASE"/>
    <property type="match status" value="1"/>
</dbReference>
<dbReference type="GO" id="GO:0006400">
    <property type="term" value="P:tRNA modification"/>
    <property type="evidence" value="ECO:0007669"/>
    <property type="project" value="InterPro"/>
</dbReference>
<evidence type="ECO:0000259" key="10">
    <source>
        <dbReference type="Pfam" id="PF00749"/>
    </source>
</evidence>
<comment type="cofactor">
    <cofactor evidence="7">
        <name>Zn(2+)</name>
        <dbReference type="ChEBI" id="CHEBI:29105"/>
    </cofactor>
    <text evidence="7">Binds 1 zinc ion per subunit.</text>
</comment>
<proteinExistence type="inferred from homology"/>
<keyword evidence="4 7" id="KW-0862">Zinc</keyword>
<dbReference type="InterPro" id="IPR020058">
    <property type="entry name" value="Glu/Gln-tRNA-synth_Ib_cat-dom"/>
</dbReference>
<feature type="binding site" evidence="7">
    <location>
        <position position="65"/>
    </location>
    <ligand>
        <name>L-glutamate</name>
        <dbReference type="ChEBI" id="CHEBI:29985"/>
    </ligand>
</feature>
<evidence type="ECO:0000313" key="11">
    <source>
        <dbReference type="EMBL" id="PZN77682.1"/>
    </source>
</evidence>
<comment type="function">
    <text evidence="7">Catalyzes the tRNA-independent activation of glutamate in presence of ATP and the subsequent transfer of glutamate onto a tRNA(Asp). Glutamate is transferred on the 2-amino-5-(4,5-dihydroxy-2-cyclopenten-1-yl) moiety of the queuosine in the wobble position of the QUC anticodon.</text>
</comment>
<dbReference type="HAMAP" id="MF_01428">
    <property type="entry name" value="Glu_Q_tRNA_synth"/>
    <property type="match status" value="1"/>
</dbReference>
<evidence type="ECO:0000256" key="5">
    <source>
        <dbReference type="ARBA" id="ARBA00022840"/>
    </source>
</evidence>
<feature type="binding site" evidence="7">
    <location>
        <position position="145"/>
    </location>
    <ligand>
        <name>Zn(2+)</name>
        <dbReference type="ChEBI" id="CHEBI:29105"/>
    </ligand>
</feature>
<organism evidence="11 12">
    <name type="scientific">Candidatus Methylumidiphilus alinenensis</name>
    <dbReference type="NCBI Taxonomy" id="2202197"/>
    <lineage>
        <taxon>Bacteria</taxon>
        <taxon>Pseudomonadati</taxon>
        <taxon>Pseudomonadota</taxon>
        <taxon>Gammaproteobacteria</taxon>
        <taxon>Methylococcales</taxon>
        <taxon>Candidatus Methylumidiphilus</taxon>
    </lineage>
</organism>